<dbReference type="GO" id="GO:0003841">
    <property type="term" value="F:1-acylglycerol-3-phosphate O-acyltransferase activity"/>
    <property type="evidence" value="ECO:0007669"/>
    <property type="project" value="UniProtKB-UniRule"/>
</dbReference>
<comment type="similarity">
    <text evidence="1 4">Belongs to the 1-acyl-sn-glycerol-3-phosphate acyltransferase family.</text>
</comment>
<evidence type="ECO:0000256" key="2">
    <source>
        <dbReference type="ARBA" id="ARBA00022679"/>
    </source>
</evidence>
<dbReference type="AlphaFoldDB" id="A0A7G3ZI98"/>
<dbReference type="GO" id="GO:0005783">
    <property type="term" value="C:endoplasmic reticulum"/>
    <property type="evidence" value="ECO:0007669"/>
    <property type="project" value="TreeGrafter"/>
</dbReference>
<dbReference type="InterPro" id="IPR004552">
    <property type="entry name" value="AGP_acyltrans"/>
</dbReference>
<accession>A0A7G3ZI98</accession>
<dbReference type="RefSeq" id="XP_037139908.1">
    <property type="nucleotide sequence ID" value="XM_037284012.1"/>
</dbReference>
<feature type="compositionally biased region" description="Basic and acidic residues" evidence="5">
    <location>
        <begin position="401"/>
        <end position="412"/>
    </location>
</feature>
<keyword evidence="9" id="KW-1185">Reference proteome</keyword>
<protein>
    <recommendedName>
        <fullName evidence="4">1-acyl-sn-glycerol-3-phosphate acyltransferase</fullName>
        <ecNumber evidence="4">2.3.1.51</ecNumber>
    </recommendedName>
</protein>
<keyword evidence="6" id="KW-0472">Membrane</keyword>
<keyword evidence="4" id="KW-0443">Lipid metabolism</keyword>
<evidence type="ECO:0000256" key="1">
    <source>
        <dbReference type="ARBA" id="ARBA00008655"/>
    </source>
</evidence>
<dbReference type="CDD" id="cd07989">
    <property type="entry name" value="LPLAT_AGPAT-like"/>
    <property type="match status" value="1"/>
</dbReference>
<dbReference type="Proteomes" id="UP000515788">
    <property type="component" value="Chromosome 5"/>
</dbReference>
<keyword evidence="3 4" id="KW-0012">Acyltransferase</keyword>
<dbReference type="OrthoDB" id="202234at2759"/>
<dbReference type="SMART" id="SM00563">
    <property type="entry name" value="PlsC"/>
    <property type="match status" value="1"/>
</dbReference>
<evidence type="ECO:0000256" key="6">
    <source>
        <dbReference type="SAM" id="Phobius"/>
    </source>
</evidence>
<dbReference type="NCBIfam" id="TIGR00530">
    <property type="entry name" value="AGP_acyltrn"/>
    <property type="match status" value="1"/>
</dbReference>
<keyword evidence="6" id="KW-0812">Transmembrane</keyword>
<dbReference type="Pfam" id="PF01553">
    <property type="entry name" value="Acyltransferase"/>
    <property type="match status" value="1"/>
</dbReference>
<organism evidence="8 9">
    <name type="scientific">Torulaspora globosa</name>
    <dbReference type="NCBI Taxonomy" id="48254"/>
    <lineage>
        <taxon>Eukaryota</taxon>
        <taxon>Fungi</taxon>
        <taxon>Dikarya</taxon>
        <taxon>Ascomycota</taxon>
        <taxon>Saccharomycotina</taxon>
        <taxon>Saccharomycetes</taxon>
        <taxon>Saccharomycetales</taxon>
        <taxon>Saccharomycetaceae</taxon>
        <taxon>Torulaspora</taxon>
    </lineage>
</organism>
<evidence type="ECO:0000259" key="7">
    <source>
        <dbReference type="SMART" id="SM00563"/>
    </source>
</evidence>
<keyword evidence="6" id="KW-1133">Transmembrane helix</keyword>
<proteinExistence type="inferred from homology"/>
<keyword evidence="4" id="KW-0444">Lipid biosynthesis</keyword>
<keyword evidence="2 4" id="KW-0808">Transferase</keyword>
<dbReference type="SUPFAM" id="SSF69593">
    <property type="entry name" value="Glycerol-3-phosphate (1)-acyltransferase"/>
    <property type="match status" value="1"/>
</dbReference>
<feature type="domain" description="Phospholipid/glycerol acyltransferase" evidence="7">
    <location>
        <begin position="193"/>
        <end position="310"/>
    </location>
</feature>
<dbReference type="EC" id="2.3.1.51" evidence="4"/>
<gene>
    <name evidence="8" type="ORF">HG536_0E01450</name>
</gene>
<keyword evidence="4" id="KW-1208">Phospholipid metabolism</keyword>
<dbReference type="GeneID" id="59326430"/>
<reference evidence="8 9" key="1">
    <citation type="submission" date="2020-06" db="EMBL/GenBank/DDBJ databases">
        <title>The yeast mating-type switching endonuclease HO is a domesticated member of an unorthodox homing genetic element family.</title>
        <authorList>
            <person name="Coughlan A.Y."/>
            <person name="Lombardi L."/>
            <person name="Braun-Galleani S."/>
            <person name="Martos A.R."/>
            <person name="Galeote V."/>
            <person name="Bigey F."/>
            <person name="Dequin S."/>
            <person name="Byrne K.P."/>
            <person name="Wolfe K.H."/>
        </authorList>
    </citation>
    <scope>NUCLEOTIDE SEQUENCE [LARGE SCALE GENOMIC DNA]</scope>
    <source>
        <strain evidence="8 9">CBS764</strain>
    </source>
</reference>
<dbReference type="PANTHER" id="PTHR10434:SF11">
    <property type="entry name" value="1-ACYL-SN-GLYCEROL-3-PHOSPHATE ACYLTRANSFERASE"/>
    <property type="match status" value="1"/>
</dbReference>
<evidence type="ECO:0000256" key="3">
    <source>
        <dbReference type="ARBA" id="ARBA00023315"/>
    </source>
</evidence>
<dbReference type="GO" id="GO:0006654">
    <property type="term" value="P:phosphatidic acid biosynthetic process"/>
    <property type="evidence" value="ECO:0007669"/>
    <property type="project" value="TreeGrafter"/>
</dbReference>
<evidence type="ECO:0000313" key="9">
    <source>
        <dbReference type="Proteomes" id="UP000515788"/>
    </source>
</evidence>
<comment type="catalytic activity">
    <reaction evidence="4">
        <text>a 1-acyl-sn-glycero-3-phosphate + an acyl-CoA = a 1,2-diacyl-sn-glycero-3-phosphate + CoA</text>
        <dbReference type="Rhea" id="RHEA:19709"/>
        <dbReference type="ChEBI" id="CHEBI:57287"/>
        <dbReference type="ChEBI" id="CHEBI:57970"/>
        <dbReference type="ChEBI" id="CHEBI:58342"/>
        <dbReference type="ChEBI" id="CHEBI:58608"/>
        <dbReference type="EC" id="2.3.1.51"/>
    </reaction>
</comment>
<sequence length="412" mass="47256">MQKPELPRVPTRSCHCAWQLYKLRLRPVELQRFVSKPEQRNLPYWPRLHIPVRVDISGNGSRHPWFGRQICCCSWLEHRTIFCWLCPKMLNLVYKRALLDLVRRLGSILFEPDLAEEMCLLKSLIYYTRTFLAAAIICGGSVFGVVAGLVCTVIGKQYLAQWATARCFYYSMALFFGIDVRVENEHYLKDLPCVIISNHQNALDIFMLGRMFPRGCTVTAKKSLKYVPFLGWFMALSGTLFLERSNRAKSVETLNRGLKNIKEKKRALWIFPEGTRSYTTKLEMLPFKKGAFHLAQQGGLPIVPIVVSNTSTLMNPKLKIYNRGYIVAKVLKPIPTADLKKEDVGKFSEKVREMMVAELQDVGYSPAINDTDLPAEAIEYEKNRQQIEHDDVSEALSSENSTERSTESIKEF</sequence>
<comment type="domain">
    <text evidence="4">The HXXXXD motif is essential for acyltransferase activity and may constitute the binding site for the phosphate moiety of the glycerol-3-phosphate.</text>
</comment>
<feature type="transmembrane region" description="Helical" evidence="6">
    <location>
        <begin position="131"/>
        <end position="155"/>
    </location>
</feature>
<evidence type="ECO:0000313" key="8">
    <source>
        <dbReference type="EMBL" id="QLL33234.1"/>
    </source>
</evidence>
<dbReference type="EMBL" id="CP059250">
    <property type="protein sequence ID" value="QLL33234.1"/>
    <property type="molecule type" value="Genomic_DNA"/>
</dbReference>
<name>A0A7G3ZI98_9SACH</name>
<evidence type="ECO:0000256" key="5">
    <source>
        <dbReference type="SAM" id="MobiDB-lite"/>
    </source>
</evidence>
<keyword evidence="4" id="KW-0594">Phospholipid biosynthesis</keyword>
<evidence type="ECO:0000256" key="4">
    <source>
        <dbReference type="RuleBase" id="RU361267"/>
    </source>
</evidence>
<dbReference type="InterPro" id="IPR002123">
    <property type="entry name" value="Plipid/glycerol_acylTrfase"/>
</dbReference>
<dbReference type="GO" id="GO:0016020">
    <property type="term" value="C:membrane"/>
    <property type="evidence" value="ECO:0007669"/>
    <property type="project" value="InterPro"/>
</dbReference>
<feature type="region of interest" description="Disordered" evidence="5">
    <location>
        <begin position="385"/>
        <end position="412"/>
    </location>
</feature>
<dbReference type="KEGG" id="tgb:HG536_0E01450"/>
<dbReference type="PANTHER" id="PTHR10434">
    <property type="entry name" value="1-ACYL-SN-GLYCEROL-3-PHOSPHATE ACYLTRANSFERASE"/>
    <property type="match status" value="1"/>
</dbReference>